<feature type="signal peptide" evidence="3">
    <location>
        <begin position="1"/>
        <end position="27"/>
    </location>
</feature>
<keyword evidence="6" id="KW-1185">Reference proteome</keyword>
<dbReference type="Gene3D" id="3.40.630.40">
    <property type="entry name" value="Zn-dependent exopeptidases"/>
    <property type="match status" value="1"/>
</dbReference>
<dbReference type="GO" id="GO:0009253">
    <property type="term" value="P:peptidoglycan catabolic process"/>
    <property type="evidence" value="ECO:0007669"/>
    <property type="project" value="InterPro"/>
</dbReference>
<dbReference type="SMART" id="SM00287">
    <property type="entry name" value="SH3b"/>
    <property type="match status" value="3"/>
</dbReference>
<dbReference type="InterPro" id="IPR017293">
    <property type="entry name" value="N-acetylmuramoyl-L-ala_amidase"/>
</dbReference>
<dbReference type="InterPro" id="IPR002508">
    <property type="entry name" value="MurNAc-LAA_cat"/>
</dbReference>
<dbReference type="GO" id="GO:0030288">
    <property type="term" value="C:outer membrane-bounded periplasmic space"/>
    <property type="evidence" value="ECO:0007669"/>
    <property type="project" value="TreeGrafter"/>
</dbReference>
<dbReference type="InterPro" id="IPR036028">
    <property type="entry name" value="SH3-like_dom_sf"/>
</dbReference>
<dbReference type="SUPFAM" id="SSF53187">
    <property type="entry name" value="Zn-dependent exopeptidases"/>
    <property type="match status" value="1"/>
</dbReference>
<name>A0A942TPM8_9BACI</name>
<dbReference type="RefSeq" id="WP_213110422.1">
    <property type="nucleotide sequence ID" value="NZ_JAGYPJ010000001.1"/>
</dbReference>
<protein>
    <submittedName>
        <fullName evidence="5">N-acetylmuramoyl-L-alanine amidase</fullName>
        <ecNumber evidence="5">3.5.1.28</ecNumber>
    </submittedName>
</protein>
<evidence type="ECO:0000256" key="3">
    <source>
        <dbReference type="SAM" id="SignalP"/>
    </source>
</evidence>
<gene>
    <name evidence="5" type="ORF">KHA93_08920</name>
</gene>
<feature type="domain" description="SH3b" evidence="4">
    <location>
        <begin position="168"/>
        <end position="233"/>
    </location>
</feature>
<dbReference type="Pfam" id="PF01520">
    <property type="entry name" value="Amidase_3"/>
    <property type="match status" value="1"/>
</dbReference>
<evidence type="ECO:0000256" key="2">
    <source>
        <dbReference type="ARBA" id="ARBA00023316"/>
    </source>
</evidence>
<accession>A0A942TPM8</accession>
<dbReference type="Gene3D" id="2.30.30.40">
    <property type="entry name" value="SH3 Domains"/>
    <property type="match status" value="3"/>
</dbReference>
<dbReference type="SUPFAM" id="SSF50044">
    <property type="entry name" value="SH3-domain"/>
    <property type="match status" value="1"/>
</dbReference>
<feature type="domain" description="SH3b" evidence="4">
    <location>
        <begin position="29"/>
        <end position="91"/>
    </location>
</feature>
<comment type="caution">
    <text evidence="5">The sequence shown here is derived from an EMBL/GenBank/DDBJ whole genome shotgun (WGS) entry which is preliminary data.</text>
</comment>
<feature type="domain" description="SH3b" evidence="4">
    <location>
        <begin position="97"/>
        <end position="159"/>
    </location>
</feature>
<organism evidence="5 6">
    <name type="scientific">Lederbergia citrisecunda</name>
    <dbReference type="NCBI Taxonomy" id="2833583"/>
    <lineage>
        <taxon>Bacteria</taxon>
        <taxon>Bacillati</taxon>
        <taxon>Bacillota</taxon>
        <taxon>Bacilli</taxon>
        <taxon>Bacillales</taxon>
        <taxon>Bacillaceae</taxon>
        <taxon>Lederbergia</taxon>
    </lineage>
</organism>
<dbReference type="PANTHER" id="PTHR30404">
    <property type="entry name" value="N-ACETYLMURAMOYL-L-ALANINE AMIDASE"/>
    <property type="match status" value="1"/>
</dbReference>
<dbReference type="InterPro" id="IPR003646">
    <property type="entry name" value="SH3-like_bac-type"/>
</dbReference>
<dbReference type="SMART" id="SM00646">
    <property type="entry name" value="Ami_3"/>
    <property type="match status" value="1"/>
</dbReference>
<dbReference type="GO" id="GO:0071555">
    <property type="term" value="P:cell wall organization"/>
    <property type="evidence" value="ECO:0007669"/>
    <property type="project" value="UniProtKB-KW"/>
</dbReference>
<keyword evidence="3" id="KW-0732">Signal</keyword>
<feature type="chain" id="PRO_5037556117" evidence="3">
    <location>
        <begin position="28"/>
        <end position="418"/>
    </location>
</feature>
<keyword evidence="2" id="KW-0961">Cell wall biogenesis/degradation</keyword>
<dbReference type="CDD" id="cd02696">
    <property type="entry name" value="MurNAc-LAA"/>
    <property type="match status" value="1"/>
</dbReference>
<evidence type="ECO:0000313" key="5">
    <source>
        <dbReference type="EMBL" id="MBS4199777.1"/>
    </source>
</evidence>
<dbReference type="PIRSF" id="PIRSF037846">
    <property type="entry name" value="Autolysin_YrvJ_prd"/>
    <property type="match status" value="1"/>
</dbReference>
<keyword evidence="1 5" id="KW-0378">Hydrolase</keyword>
<reference evidence="5 6" key="1">
    <citation type="submission" date="2021-05" db="EMBL/GenBank/DDBJ databases">
        <title>Novel Bacillus species.</title>
        <authorList>
            <person name="Liu G."/>
        </authorList>
    </citation>
    <scope>NUCLEOTIDE SEQUENCE [LARGE SCALE GENOMIC DNA]</scope>
    <source>
        <strain evidence="5 6">FJAT-49732</strain>
    </source>
</reference>
<dbReference type="EC" id="3.5.1.28" evidence="5"/>
<evidence type="ECO:0000259" key="4">
    <source>
        <dbReference type="PROSITE" id="PS51781"/>
    </source>
</evidence>
<proteinExistence type="predicted"/>
<evidence type="ECO:0000256" key="1">
    <source>
        <dbReference type="ARBA" id="ARBA00022801"/>
    </source>
</evidence>
<dbReference type="Pfam" id="PF08239">
    <property type="entry name" value="SH3_3"/>
    <property type="match status" value="3"/>
</dbReference>
<dbReference type="InterPro" id="IPR050695">
    <property type="entry name" value="N-acetylmuramoyl_amidase_3"/>
</dbReference>
<dbReference type="PROSITE" id="PS51781">
    <property type="entry name" value="SH3B"/>
    <property type="match status" value="3"/>
</dbReference>
<dbReference type="PANTHER" id="PTHR30404:SF7">
    <property type="entry name" value="CELL WALL AMIDASE LYTH-RELATED"/>
    <property type="match status" value="1"/>
</dbReference>
<dbReference type="AlphaFoldDB" id="A0A942TPM8"/>
<dbReference type="GO" id="GO:0008745">
    <property type="term" value="F:N-acetylmuramoyl-L-alanine amidase activity"/>
    <property type="evidence" value="ECO:0007669"/>
    <property type="project" value="UniProtKB-EC"/>
</dbReference>
<evidence type="ECO:0000313" key="6">
    <source>
        <dbReference type="Proteomes" id="UP000682713"/>
    </source>
</evidence>
<dbReference type="Proteomes" id="UP000682713">
    <property type="component" value="Unassembled WGS sequence"/>
</dbReference>
<dbReference type="EMBL" id="JAGYPJ010000001">
    <property type="protein sequence ID" value="MBS4199777.1"/>
    <property type="molecule type" value="Genomic_DNA"/>
</dbReference>
<sequence>MAKKLFLFIVIPALLVTLFVRFSPSLADSDTIVITGDMVNVREKPGATYTIITQIRKGETYEVKNQKDGWYEIKLPSGKRGWIANWLAQEQKSPTTTNKGMVTADHLNIRSEPNLSSSVLGNLQMGDEIIILDTVDDWFEIEYSSERAWVSSNYVEKIEANLPTSVIQDENYVYALYEGTNIRKKPTLKSKIVGQASTKDVYKVLDKEGDWYKIEYASGKTGYIASWIVTRTNEVSNNGGNAKTIVIDPGHGGRDEGAAGANGTIEKDLTMNAGLLLSEKLKNAGFNVVLTRSSDEYISLQDRAELAYIKNADIFISLHFDSIEDSTVHGHTTYYYYDNEVEIAETIHNQISNTISLSDRGVRYGDYYVLRDNRQPSVLLELGYLSNPAEEEVIKTNSYMEKITDAIEKGIVQYFSNQ</sequence>